<dbReference type="Gene3D" id="2.10.240.10">
    <property type="entry name" value="Dihydroorotate dehydrogenase, electron transfer subunit"/>
    <property type="match status" value="1"/>
</dbReference>
<dbReference type="Pfam" id="PF00970">
    <property type="entry name" value="FAD_binding_6"/>
    <property type="match status" value="1"/>
</dbReference>
<keyword evidence="7 11" id="KW-0665">Pyrimidine biosynthesis</keyword>
<dbReference type="RefSeq" id="WP_379979349.1">
    <property type="nucleotide sequence ID" value="NZ_JBHUMO010000011.1"/>
</dbReference>
<feature type="binding site" evidence="11">
    <location>
        <begin position="75"/>
        <end position="76"/>
    </location>
    <ligand>
        <name>FAD</name>
        <dbReference type="ChEBI" id="CHEBI:57692"/>
    </ligand>
</feature>
<dbReference type="InterPro" id="IPR017938">
    <property type="entry name" value="Riboflavin_synthase-like_b-brl"/>
</dbReference>
<feature type="binding site" evidence="11">
    <location>
        <position position="220"/>
    </location>
    <ligand>
        <name>[2Fe-2S] cluster</name>
        <dbReference type="ChEBI" id="CHEBI:190135"/>
    </ligand>
</feature>
<feature type="binding site" evidence="11">
    <location>
        <begin position="51"/>
        <end position="54"/>
    </location>
    <ligand>
        <name>FAD</name>
        <dbReference type="ChEBI" id="CHEBI:57692"/>
    </ligand>
</feature>
<keyword evidence="4 11" id="KW-0001">2Fe-2S</keyword>
<dbReference type="Gene3D" id="3.40.50.80">
    <property type="entry name" value="Nucleotide-binding domain of ferredoxin-NADP reductase (FNR) module"/>
    <property type="match status" value="1"/>
</dbReference>
<organism evidence="13 14">
    <name type="scientific">Enterococcus camelliae</name>
    <dbReference type="NCBI Taxonomy" id="453959"/>
    <lineage>
        <taxon>Bacteria</taxon>
        <taxon>Bacillati</taxon>
        <taxon>Bacillota</taxon>
        <taxon>Bacilli</taxon>
        <taxon>Lactobacillales</taxon>
        <taxon>Enterococcaceae</taxon>
        <taxon>Enterococcus</taxon>
    </lineage>
</organism>
<comment type="caution">
    <text evidence="13">The sequence shown here is derived from an EMBL/GenBank/DDBJ whole genome shotgun (WGS) entry which is preliminary data.</text>
</comment>
<reference evidence="14" key="1">
    <citation type="journal article" date="2019" name="Int. J. Syst. Evol. Microbiol.">
        <title>The Global Catalogue of Microorganisms (GCM) 10K type strain sequencing project: providing services to taxonomists for standard genome sequencing and annotation.</title>
        <authorList>
            <consortium name="The Broad Institute Genomics Platform"/>
            <consortium name="The Broad Institute Genome Sequencing Center for Infectious Disease"/>
            <person name="Wu L."/>
            <person name="Ma J."/>
        </authorList>
    </citation>
    <scope>NUCLEOTIDE SEQUENCE [LARGE SCALE GENOMIC DNA]</scope>
    <source>
        <strain evidence="14">TISTR 932</strain>
    </source>
</reference>
<comment type="cofactor">
    <cofactor evidence="11">
        <name>FAD</name>
        <dbReference type="ChEBI" id="CHEBI:57692"/>
    </cofactor>
    <text evidence="11">Binds 1 FAD per subunit.</text>
</comment>
<dbReference type="InterPro" id="IPR012165">
    <property type="entry name" value="Cyt_c3_hydrogenase_gsu"/>
</dbReference>
<dbReference type="InterPro" id="IPR017927">
    <property type="entry name" value="FAD-bd_FR_type"/>
</dbReference>
<feature type="binding site" evidence="11">
    <location>
        <position position="228"/>
    </location>
    <ligand>
        <name>[2Fe-2S] cluster</name>
        <dbReference type="ChEBI" id="CHEBI:190135"/>
    </ligand>
</feature>
<comment type="function">
    <text evidence="11">Responsible for channeling the electrons from the oxidation of dihydroorotate from the FMN redox center in the PyrD type B subunit to the ultimate electron acceptor NAD(+).</text>
</comment>
<evidence type="ECO:0000256" key="7">
    <source>
        <dbReference type="ARBA" id="ARBA00022975"/>
    </source>
</evidence>
<proteinExistence type="inferred from homology"/>
<dbReference type="CDD" id="cd06218">
    <property type="entry name" value="DHOD_e_trans"/>
    <property type="match status" value="1"/>
</dbReference>
<feature type="binding site" evidence="11">
    <location>
        <position position="243"/>
    </location>
    <ligand>
        <name>[2Fe-2S] cluster</name>
        <dbReference type="ChEBI" id="CHEBI:190135"/>
    </ligand>
</feature>
<feature type="binding site" evidence="11">
    <location>
        <begin position="68"/>
        <end position="70"/>
    </location>
    <ligand>
        <name>FAD</name>
        <dbReference type="ChEBI" id="CHEBI:57692"/>
    </ligand>
</feature>
<dbReference type="InterPro" id="IPR019480">
    <property type="entry name" value="Dihydroorotate_DH_Fe-S-bd"/>
</dbReference>
<dbReference type="SUPFAM" id="SSF52343">
    <property type="entry name" value="Ferredoxin reductase-like, C-terminal NADP-linked domain"/>
    <property type="match status" value="1"/>
</dbReference>
<evidence type="ECO:0000256" key="1">
    <source>
        <dbReference type="ARBA" id="ARBA00006422"/>
    </source>
</evidence>
<keyword evidence="14" id="KW-1185">Reference proteome</keyword>
<evidence type="ECO:0000256" key="9">
    <source>
        <dbReference type="ARBA" id="ARBA00023004"/>
    </source>
</evidence>
<evidence type="ECO:0000256" key="6">
    <source>
        <dbReference type="ARBA" id="ARBA00022827"/>
    </source>
</evidence>
<feature type="domain" description="FAD-binding FR-type" evidence="12">
    <location>
        <begin position="1"/>
        <end position="100"/>
    </location>
</feature>
<keyword evidence="10 11" id="KW-0411">Iron-sulfur</keyword>
<evidence type="ECO:0000313" key="14">
    <source>
        <dbReference type="Proteomes" id="UP001597427"/>
    </source>
</evidence>
<evidence type="ECO:0000256" key="8">
    <source>
        <dbReference type="ARBA" id="ARBA00022982"/>
    </source>
</evidence>
<dbReference type="EMBL" id="JBHUMO010000011">
    <property type="protein sequence ID" value="MFD2728189.1"/>
    <property type="molecule type" value="Genomic_DNA"/>
</dbReference>
<protein>
    <recommendedName>
        <fullName evidence="11">Dihydroorotate dehydrogenase B (NAD(+)), electron transfer subunit</fullName>
    </recommendedName>
    <alternativeName>
        <fullName evidence="11">Dihydroorotate oxidase B, electron transfer subunit</fullName>
    </alternativeName>
</protein>
<evidence type="ECO:0000256" key="4">
    <source>
        <dbReference type="ARBA" id="ARBA00022714"/>
    </source>
</evidence>
<feature type="binding site" evidence="11">
    <location>
        <position position="225"/>
    </location>
    <ligand>
        <name>[2Fe-2S] cluster</name>
        <dbReference type="ChEBI" id="CHEBI:190135"/>
    </ligand>
</feature>
<dbReference type="PANTHER" id="PTHR43513:SF3">
    <property type="entry name" value="DIHYDROOROTATE DEHYDROGENASE B (NAD(+)), ELECTRON TRANSFER SUBUNIT-RELATED"/>
    <property type="match status" value="1"/>
</dbReference>
<dbReference type="InterPro" id="IPR039261">
    <property type="entry name" value="FNR_nucleotide-bd"/>
</dbReference>
<evidence type="ECO:0000256" key="3">
    <source>
        <dbReference type="ARBA" id="ARBA00022630"/>
    </source>
</evidence>
<dbReference type="InterPro" id="IPR023455">
    <property type="entry name" value="Dihydroorotate_DHASE_ETsu"/>
</dbReference>
<keyword evidence="3 11" id="KW-0285">Flavoprotein</keyword>
<dbReference type="Gene3D" id="2.40.30.10">
    <property type="entry name" value="Translation factors"/>
    <property type="match status" value="1"/>
</dbReference>
<name>A0ABW5TH90_9ENTE</name>
<keyword evidence="8 11" id="KW-0249">Electron transport</keyword>
<evidence type="ECO:0000256" key="5">
    <source>
        <dbReference type="ARBA" id="ARBA00022723"/>
    </source>
</evidence>
<keyword evidence="2 11" id="KW-0813">Transport</keyword>
<evidence type="ECO:0000256" key="10">
    <source>
        <dbReference type="ARBA" id="ARBA00023014"/>
    </source>
</evidence>
<dbReference type="PROSITE" id="PS51384">
    <property type="entry name" value="FAD_FR"/>
    <property type="match status" value="1"/>
</dbReference>
<comment type="similarity">
    <text evidence="1 11">Belongs to the PyrK family.</text>
</comment>
<evidence type="ECO:0000259" key="12">
    <source>
        <dbReference type="PROSITE" id="PS51384"/>
    </source>
</evidence>
<comment type="cofactor">
    <cofactor evidence="11">
        <name>[2Fe-2S] cluster</name>
        <dbReference type="ChEBI" id="CHEBI:190135"/>
    </cofactor>
    <text evidence="11">Binds 1 [2Fe-2S] cluster per subunit.</text>
</comment>
<evidence type="ECO:0000256" key="2">
    <source>
        <dbReference type="ARBA" id="ARBA00022448"/>
    </source>
</evidence>
<dbReference type="NCBIfam" id="NF000797">
    <property type="entry name" value="PRK00054.1-2"/>
    <property type="match status" value="1"/>
</dbReference>
<dbReference type="PIRSF" id="PIRSF006816">
    <property type="entry name" value="Cyc3_hyd_g"/>
    <property type="match status" value="1"/>
</dbReference>
<dbReference type="InterPro" id="IPR008333">
    <property type="entry name" value="Cbr1-like_FAD-bd_dom"/>
</dbReference>
<dbReference type="InterPro" id="IPR037117">
    <property type="entry name" value="Dihydroorotate_DH_ele_sf"/>
</dbReference>
<dbReference type="HAMAP" id="MF_01211">
    <property type="entry name" value="DHODB_Fe_S_bind"/>
    <property type="match status" value="1"/>
</dbReference>
<evidence type="ECO:0000313" key="13">
    <source>
        <dbReference type="EMBL" id="MFD2728189.1"/>
    </source>
</evidence>
<dbReference type="InterPro" id="IPR050353">
    <property type="entry name" value="PyrK_electron_transfer"/>
</dbReference>
<keyword evidence="5 11" id="KW-0479">Metal-binding</keyword>
<evidence type="ECO:0000256" key="11">
    <source>
        <dbReference type="HAMAP-Rule" id="MF_01211"/>
    </source>
</evidence>
<comment type="pathway">
    <text evidence="11">Pyrimidine metabolism; UMP biosynthesis via de novo pathway; orotate from (S)-dihydroorotate (NAD(+) route): step 1/1.</text>
</comment>
<keyword evidence="9 11" id="KW-0408">Iron</keyword>
<sequence length="257" mass="28130">MKQEAMEIVNQVQLAPQIFELTLTGELVKEMQQPGQFLHIKVPREDLILRRPISIHEILKERDECKLIYRIEGQGTNVLSTLKKGQLIDVLGPLGNGFQISQVGQGQTVLLIGGGIGIPPLYELSKQLVLRGAKVSHLFGFASKEKLYSLPKFEALGPVTVTTDDGSYGKLGTVATQFSTYTVPDAVYSCGNKGLLQSVDRQFAPIVENVQLSLEARMACGIGACYACICHKKNNTAETVKVCQDGPVFQAREVLLQ</sequence>
<dbReference type="PANTHER" id="PTHR43513">
    <property type="entry name" value="DIHYDROOROTATE DEHYDROGENASE B (NAD(+)), ELECTRON TRANSFER SUBUNIT"/>
    <property type="match status" value="1"/>
</dbReference>
<comment type="subunit">
    <text evidence="11">Heterotetramer of 2 PyrK and 2 PyrD type B subunits.</text>
</comment>
<gene>
    <name evidence="11" type="primary">pyrK</name>
    <name evidence="13" type="ORF">ACFSR0_01895</name>
</gene>
<accession>A0ABW5TH90</accession>
<keyword evidence="6 11" id="KW-0274">FAD</keyword>
<dbReference type="Pfam" id="PF10418">
    <property type="entry name" value="DHODB_Fe-S_bind"/>
    <property type="match status" value="1"/>
</dbReference>
<dbReference type="Proteomes" id="UP001597427">
    <property type="component" value="Unassembled WGS sequence"/>
</dbReference>
<dbReference type="SUPFAM" id="SSF63380">
    <property type="entry name" value="Riboflavin synthase domain-like"/>
    <property type="match status" value="1"/>
</dbReference>